<evidence type="ECO:0000259" key="4">
    <source>
        <dbReference type="Pfam" id="PF01593"/>
    </source>
</evidence>
<dbReference type="Proteomes" id="UP000027337">
    <property type="component" value="Unassembled WGS sequence"/>
</dbReference>
<dbReference type="SUPFAM" id="SSF51905">
    <property type="entry name" value="FAD/NAD(P)-binding domain"/>
    <property type="match status" value="1"/>
</dbReference>
<dbReference type="EMBL" id="JEMU01000015">
    <property type="protein sequence ID" value="KAJ02057.1"/>
    <property type="molecule type" value="Genomic_DNA"/>
</dbReference>
<dbReference type="eggNOG" id="COG1233">
    <property type="taxonomic scope" value="Bacteria"/>
</dbReference>
<dbReference type="STRING" id="83219.PM02_16035"/>
<dbReference type="GO" id="GO:0007017">
    <property type="term" value="P:microtubule-based process"/>
    <property type="evidence" value="ECO:0007669"/>
    <property type="project" value="InterPro"/>
</dbReference>
<comment type="subunit">
    <text evidence="2">Interacts with COX5B; this interaction may contribute to localize PYROXD2 to the inner face of the inner mitochondrial membrane.</text>
</comment>
<reference evidence="5 6" key="1">
    <citation type="journal article" date="2014" name="Genome Announc.">
        <title>Draft Genome Sequences of Two Isolates of the Roseobacter Group, Sulfitobacter sp. Strains 3SOLIMAR09 and 1FIGIMAR09, from Harbors of Mallorca Island (Mediterranean Sea).</title>
        <authorList>
            <person name="Mas-Llado M."/>
            <person name="Pina-Villalonga J.M."/>
            <person name="Brunet-Galmes I."/>
            <person name="Nogales B."/>
            <person name="Bosch R."/>
        </authorList>
    </citation>
    <scope>NUCLEOTIDE SEQUENCE [LARGE SCALE GENOMIC DNA]</scope>
    <source>
        <strain evidence="5 6">1FIGIMAR09</strain>
    </source>
</reference>
<dbReference type="InterPro" id="IPR002937">
    <property type="entry name" value="Amino_oxidase"/>
</dbReference>
<evidence type="ECO:0000256" key="1">
    <source>
        <dbReference type="ARBA" id="ARBA00037217"/>
    </source>
</evidence>
<proteinExistence type="predicted"/>
<dbReference type="AlphaFoldDB" id="A0A061SMH7"/>
<dbReference type="RefSeq" id="WP_037910323.1">
    <property type="nucleotide sequence ID" value="NZ_JEMU01000015.1"/>
</dbReference>
<dbReference type="PANTHER" id="PTHR10668">
    <property type="entry name" value="PHYTOENE DEHYDROGENASE"/>
    <property type="match status" value="1"/>
</dbReference>
<feature type="domain" description="Amine oxidase" evidence="4">
    <location>
        <begin position="17"/>
        <end position="332"/>
    </location>
</feature>
<evidence type="ECO:0000256" key="2">
    <source>
        <dbReference type="ARBA" id="ARBA00038825"/>
    </source>
</evidence>
<name>A0A061SMH7_9RHOB</name>
<organism evidence="5 6">
    <name type="scientific">Sulfitobacter mediterraneus</name>
    <dbReference type="NCBI Taxonomy" id="83219"/>
    <lineage>
        <taxon>Bacteria</taxon>
        <taxon>Pseudomonadati</taxon>
        <taxon>Pseudomonadota</taxon>
        <taxon>Alphaproteobacteria</taxon>
        <taxon>Rhodobacterales</taxon>
        <taxon>Roseobacteraceae</taxon>
        <taxon>Sulfitobacter</taxon>
    </lineage>
</organism>
<comment type="function">
    <text evidence="1">Probable oxidoreductase that may play a role as regulator of mitochondrial function.</text>
</comment>
<dbReference type="GO" id="GO:0005874">
    <property type="term" value="C:microtubule"/>
    <property type="evidence" value="ECO:0007669"/>
    <property type="project" value="InterPro"/>
</dbReference>
<dbReference type="GO" id="GO:0005525">
    <property type="term" value="F:GTP binding"/>
    <property type="evidence" value="ECO:0007669"/>
    <property type="project" value="InterPro"/>
</dbReference>
<accession>A0A061SMH7</accession>
<sequence length="522" mass="55459">MTTEPDAIFIGAGHNSLACACHLAARGWSVEIFEQASEPGGAVKTGAYTLPGFRHDWAAMNLSLFAGSAFHTEHSEELAKHGLAFAPTGNPFASVFPDGRWLGISNDPAITKARVRGFSDADAQAWQDLTDGFPDMADSIFAVLGSPMNLRAFSSLGWKTWRKRGGGGTLDLARFMMMSPRPWLDQTFQSDHVKATLAAWGMHLDFAPDIAGGAVFPYLEAMAGQAFGMVLGQGGADTMTRAMIKMIEARDGKVHCNAEVTAIEQAGGRATGITLADGRFIGASKAVIANVAPSALMKLTGGTGDTRHETAMTSFQHAPGTMMIHLAMDALPDWSAPELKRFAYVHLAPSMDQMARTYAQAKAGLLPDEPVIVCGQPTVVDPSRGPAGKHVLWLQVRMAPGEIKGDAAGTIPDRNWQDAATPFANRALDILERYAPGTRAKILGQHIVTPDMLQADNPNLIGGDQVCGSHHLHQHFMNRPARGFADGSTPIKHLYHTGAAVWPGGGTGAGPGTLLAKKLVGK</sequence>
<dbReference type="InterPro" id="IPR036188">
    <property type="entry name" value="FAD/NAD-bd_sf"/>
</dbReference>
<dbReference type="PROSITE" id="PS00227">
    <property type="entry name" value="TUBULIN"/>
    <property type="match status" value="1"/>
</dbReference>
<evidence type="ECO:0000313" key="6">
    <source>
        <dbReference type="Proteomes" id="UP000027337"/>
    </source>
</evidence>
<keyword evidence="6" id="KW-1185">Reference proteome</keyword>
<dbReference type="Pfam" id="PF01593">
    <property type="entry name" value="Amino_oxidase"/>
    <property type="match status" value="1"/>
</dbReference>
<dbReference type="GO" id="GO:0016491">
    <property type="term" value="F:oxidoreductase activity"/>
    <property type="evidence" value="ECO:0007669"/>
    <property type="project" value="InterPro"/>
</dbReference>
<evidence type="ECO:0000313" key="5">
    <source>
        <dbReference type="EMBL" id="KAJ02057.1"/>
    </source>
</evidence>
<dbReference type="InterPro" id="IPR017975">
    <property type="entry name" value="Tubulin_CS"/>
</dbReference>
<evidence type="ECO:0000256" key="3">
    <source>
        <dbReference type="ARBA" id="ARBA00040298"/>
    </source>
</evidence>
<dbReference type="Gene3D" id="3.50.50.60">
    <property type="entry name" value="FAD/NAD(P)-binding domain"/>
    <property type="match status" value="2"/>
</dbReference>
<protein>
    <recommendedName>
        <fullName evidence="3">Pyridine nucleotide-disulfide oxidoreductase domain-containing protein 2</fullName>
    </recommendedName>
</protein>
<dbReference type="PANTHER" id="PTHR10668:SF105">
    <property type="entry name" value="DEHYDROGENASE-RELATED"/>
    <property type="match status" value="1"/>
</dbReference>
<comment type="caution">
    <text evidence="5">The sequence shown here is derived from an EMBL/GenBank/DDBJ whole genome shotgun (WGS) entry which is preliminary data.</text>
</comment>
<gene>
    <name evidence="5" type="ORF">PM02_16035</name>
</gene>